<dbReference type="InterPro" id="IPR010496">
    <property type="entry name" value="AL/BT2_dom"/>
</dbReference>
<sequence>MWGTGKNRIEPILQELHRQNFKGVFSVEYEYNWENSVPDIRKSTQYFNKIAGSLKPTGWRDLLADGLNGWILKPGTWTIDDGVLTLKGGGYIWTKETYGDFILDLEFMVSKGANSGIFFRTADIKKLVQTGIEVQIHETTDENHYGMCGAIYNCMPPNKNVMKKAGLWNRMTLMAKANKIYVVMNGEQIIDMDLDLWTTPHRNPDGTKNKFDTAYRDMPRNGYIGFQDHGDSVWFRNIKIKPLKD</sequence>
<name>X0UN11_9ZZZZ</name>
<dbReference type="Pfam" id="PF06439">
    <property type="entry name" value="3keto-disac_hyd"/>
    <property type="match status" value="1"/>
</dbReference>
<organism evidence="2">
    <name type="scientific">marine sediment metagenome</name>
    <dbReference type="NCBI Taxonomy" id="412755"/>
    <lineage>
        <taxon>unclassified sequences</taxon>
        <taxon>metagenomes</taxon>
        <taxon>ecological metagenomes</taxon>
    </lineage>
</organism>
<evidence type="ECO:0000259" key="1">
    <source>
        <dbReference type="Pfam" id="PF06439"/>
    </source>
</evidence>
<evidence type="ECO:0000313" key="2">
    <source>
        <dbReference type="EMBL" id="GAG01718.1"/>
    </source>
</evidence>
<comment type="caution">
    <text evidence="2">The sequence shown here is derived from an EMBL/GenBank/DDBJ whole genome shotgun (WGS) entry which is preliminary data.</text>
</comment>
<dbReference type="Gene3D" id="2.60.120.560">
    <property type="entry name" value="Exo-inulinase, domain 1"/>
    <property type="match status" value="1"/>
</dbReference>
<dbReference type="GO" id="GO:0016787">
    <property type="term" value="F:hydrolase activity"/>
    <property type="evidence" value="ECO:0007669"/>
    <property type="project" value="InterPro"/>
</dbReference>
<dbReference type="Gene3D" id="3.20.20.150">
    <property type="entry name" value="Divalent-metal-dependent TIM barrel enzymes"/>
    <property type="match status" value="1"/>
</dbReference>
<protein>
    <recommendedName>
        <fullName evidence="1">3-keto-alpha-glucoside-1,2-lyase/3-keto-2-hydroxy-glucal hydratase domain-containing protein</fullName>
    </recommendedName>
</protein>
<accession>X0UN11</accession>
<gene>
    <name evidence="2" type="ORF">S01H1_45646</name>
</gene>
<dbReference type="AlphaFoldDB" id="X0UN11"/>
<proteinExistence type="predicted"/>
<feature type="domain" description="3-keto-alpha-glucoside-1,2-lyase/3-keto-2-hydroxy-glucal hydratase" evidence="1">
    <location>
        <begin position="58"/>
        <end position="241"/>
    </location>
</feature>
<reference evidence="2" key="1">
    <citation type="journal article" date="2014" name="Front. Microbiol.">
        <title>High frequency of phylogenetically diverse reductive dehalogenase-homologous genes in deep subseafloor sedimentary metagenomes.</title>
        <authorList>
            <person name="Kawai M."/>
            <person name="Futagami T."/>
            <person name="Toyoda A."/>
            <person name="Takaki Y."/>
            <person name="Nishi S."/>
            <person name="Hori S."/>
            <person name="Arai W."/>
            <person name="Tsubouchi T."/>
            <person name="Morono Y."/>
            <person name="Uchiyama I."/>
            <person name="Ito T."/>
            <person name="Fujiyama A."/>
            <person name="Inagaki F."/>
            <person name="Takami H."/>
        </authorList>
    </citation>
    <scope>NUCLEOTIDE SEQUENCE</scope>
    <source>
        <strain evidence="2">Expedition CK06-06</strain>
    </source>
</reference>
<dbReference type="EMBL" id="BARS01029188">
    <property type="protein sequence ID" value="GAG01718.1"/>
    <property type="molecule type" value="Genomic_DNA"/>
</dbReference>